<keyword evidence="4" id="KW-1185">Reference proteome</keyword>
<dbReference type="AlphaFoldDB" id="A9FA17"/>
<evidence type="ECO:0000256" key="1">
    <source>
        <dbReference type="SAM" id="MobiDB-lite"/>
    </source>
</evidence>
<reference evidence="3 4" key="1">
    <citation type="journal article" date="2007" name="Nat. Biotechnol.">
        <title>Complete genome sequence of the myxobacterium Sorangium cellulosum.</title>
        <authorList>
            <person name="Schneiker S."/>
            <person name="Perlova O."/>
            <person name="Kaiser O."/>
            <person name="Gerth K."/>
            <person name="Alici A."/>
            <person name="Altmeyer M.O."/>
            <person name="Bartels D."/>
            <person name="Bekel T."/>
            <person name="Beyer S."/>
            <person name="Bode E."/>
            <person name="Bode H.B."/>
            <person name="Bolten C.J."/>
            <person name="Choudhuri J.V."/>
            <person name="Doss S."/>
            <person name="Elnakady Y.A."/>
            <person name="Frank B."/>
            <person name="Gaigalat L."/>
            <person name="Goesmann A."/>
            <person name="Groeger C."/>
            <person name="Gross F."/>
            <person name="Jelsbak L."/>
            <person name="Jelsbak L."/>
            <person name="Kalinowski J."/>
            <person name="Kegler C."/>
            <person name="Knauber T."/>
            <person name="Konietzny S."/>
            <person name="Kopp M."/>
            <person name="Krause L."/>
            <person name="Krug D."/>
            <person name="Linke B."/>
            <person name="Mahmud T."/>
            <person name="Martinez-Arias R."/>
            <person name="McHardy A.C."/>
            <person name="Merai M."/>
            <person name="Meyer F."/>
            <person name="Mormann S."/>
            <person name="Munoz-Dorado J."/>
            <person name="Perez J."/>
            <person name="Pradella S."/>
            <person name="Rachid S."/>
            <person name="Raddatz G."/>
            <person name="Rosenau F."/>
            <person name="Rueckert C."/>
            <person name="Sasse F."/>
            <person name="Scharfe M."/>
            <person name="Schuster S.C."/>
            <person name="Suen G."/>
            <person name="Treuner-Lange A."/>
            <person name="Velicer G.J."/>
            <person name="Vorholter F.-J."/>
            <person name="Weissman K.J."/>
            <person name="Welch R.D."/>
            <person name="Wenzel S.C."/>
            <person name="Whitworth D.E."/>
            <person name="Wilhelm S."/>
            <person name="Wittmann C."/>
            <person name="Bloecker H."/>
            <person name="Puehler A."/>
            <person name="Mueller R."/>
        </authorList>
    </citation>
    <scope>NUCLEOTIDE SEQUENCE [LARGE SCALE GENOMIC DNA]</scope>
    <source>
        <strain evidence="4">So ce56</strain>
    </source>
</reference>
<accession>A9FA17</accession>
<dbReference type="Pfam" id="PF09937">
    <property type="entry name" value="DUF2169"/>
    <property type="match status" value="1"/>
</dbReference>
<name>A9FA17_SORC5</name>
<feature type="domain" description="DUF2169" evidence="2">
    <location>
        <begin position="32"/>
        <end position="308"/>
    </location>
</feature>
<dbReference type="HOGENOM" id="CLU_364424_0_0_7"/>
<feature type="compositionally biased region" description="Pro residues" evidence="1">
    <location>
        <begin position="398"/>
        <end position="408"/>
    </location>
</feature>
<evidence type="ECO:0000313" key="3">
    <source>
        <dbReference type="EMBL" id="CAN94826.1"/>
    </source>
</evidence>
<feature type="region of interest" description="Disordered" evidence="1">
    <location>
        <begin position="368"/>
        <end position="408"/>
    </location>
</feature>
<feature type="region of interest" description="Disordered" evidence="1">
    <location>
        <begin position="501"/>
        <end position="522"/>
    </location>
</feature>
<dbReference type="InterPro" id="IPR018683">
    <property type="entry name" value="DUF2169"/>
</dbReference>
<sequence length="786" mass="83472">MGERMDSKVSVLGLSDVVPVGWLVWQRPPSKPVLTVVTRATFVLRPGESVLAEEQEPPSATERSYPDGASLGVYTPADLVPMKPRADVLLVGHAFAPGRQPVRSLIARLAVGEVDKRIEVFCDRQLDLQGALHEGPRFTSMPLVYERAAGGPRTENPIGLRPDGRDVHGRLALPNLQPPGIESASPGDPIAPVGFGPIASGWPSRRALLGPAAAARLPDTWRGQVLPSDLDPEHFQAAPRDQQVQALHPDTQITLENLHFQHAQLVTRLPGIRPRAFVQGMGAPQGVAMRADTLWIDASRGLCTVTWRGQIRLEHAAQPVQVLVAMEEPGLPLTWERVEQLRDAAAGEAQQAELDPERRTIAVPVEMTPARPSPLPFAAVQRPRAPHESAPDDVGLPFHPPGAPPAPPMPIPPPLTDDGTGTIAIPAVPDASEAVAVASGAVHGALASSAAPLPAASAPAESPWARRAVSSFALPSGELPSAAMPPVAAFASATASPLPLAPPRLVTPTKHAPRSPSASLLQRTSTPDALHLVWFDPLCLQRLRKDPRYAPVLEALDEQPLDHDLDDPAGAEATSDLEDRREAFEILARGPISGDRVTAALAAATLDDGRLLQPLVLLAGELVFSFDELEALKAMISAATPHAGADPEDSGILDLAKEFLGTPGLPGAPLVAEGLEARVRETFEKRGLVPEGQLDALAARALLGGRHLQRRAVFGGHHVRALLHGPVEGPIPTYLREELAAKLPAAQRLRVRLVAYVHPAVDQHETHPAALRAAALATVSPSTVRR</sequence>
<organism evidence="3 4">
    <name type="scientific">Sorangium cellulosum (strain So ce56)</name>
    <name type="common">Polyangium cellulosum (strain So ce56)</name>
    <dbReference type="NCBI Taxonomy" id="448385"/>
    <lineage>
        <taxon>Bacteria</taxon>
        <taxon>Pseudomonadati</taxon>
        <taxon>Myxococcota</taxon>
        <taxon>Polyangia</taxon>
        <taxon>Polyangiales</taxon>
        <taxon>Polyangiaceae</taxon>
        <taxon>Sorangium</taxon>
    </lineage>
</organism>
<dbReference type="Proteomes" id="UP000002139">
    <property type="component" value="Chromosome"/>
</dbReference>
<evidence type="ECO:0000313" key="4">
    <source>
        <dbReference type="Proteomes" id="UP000002139"/>
    </source>
</evidence>
<feature type="region of interest" description="Disordered" evidence="1">
    <location>
        <begin position="50"/>
        <end position="69"/>
    </location>
</feature>
<dbReference type="KEGG" id="scl:sce4663"/>
<dbReference type="EMBL" id="AM746676">
    <property type="protein sequence ID" value="CAN94826.1"/>
    <property type="molecule type" value="Genomic_DNA"/>
</dbReference>
<protein>
    <recommendedName>
        <fullName evidence="2">DUF2169 domain-containing protein</fullName>
    </recommendedName>
</protein>
<evidence type="ECO:0000259" key="2">
    <source>
        <dbReference type="Pfam" id="PF09937"/>
    </source>
</evidence>
<gene>
    <name evidence="3" type="ordered locus">sce4663</name>
</gene>
<dbReference type="STRING" id="448385.sce4663"/>
<dbReference type="eggNOG" id="COG5351">
    <property type="taxonomic scope" value="Bacteria"/>
</dbReference>
<dbReference type="BioCyc" id="SCEL448385:SCE_RS23945-MONOMER"/>
<proteinExistence type="predicted"/>